<protein>
    <submittedName>
        <fullName evidence="1">DUF3800 domain-containing protein</fullName>
    </submittedName>
</protein>
<reference evidence="2" key="1">
    <citation type="journal article" date="2019" name="Int. J. Syst. Evol. Microbiol.">
        <title>The Global Catalogue of Microorganisms (GCM) 10K type strain sequencing project: providing services to taxonomists for standard genome sequencing and annotation.</title>
        <authorList>
            <consortium name="The Broad Institute Genomics Platform"/>
            <consortium name="The Broad Institute Genome Sequencing Center for Infectious Disease"/>
            <person name="Wu L."/>
            <person name="Ma J."/>
        </authorList>
    </citation>
    <scope>NUCLEOTIDE SEQUENCE [LARGE SCALE GENOMIC DNA]</scope>
    <source>
        <strain evidence="2">CGMCC 1.6774</strain>
    </source>
</reference>
<keyword evidence="2" id="KW-1185">Reference proteome</keyword>
<dbReference type="InterPro" id="IPR024524">
    <property type="entry name" value="DUF3800"/>
</dbReference>
<gene>
    <name evidence="1" type="ORF">ACFSOX_07915</name>
</gene>
<evidence type="ECO:0000313" key="2">
    <source>
        <dbReference type="Proteomes" id="UP001597314"/>
    </source>
</evidence>
<organism evidence="1 2">
    <name type="scientific">Rhodoplanes azumiensis</name>
    <dbReference type="NCBI Taxonomy" id="1897628"/>
    <lineage>
        <taxon>Bacteria</taxon>
        <taxon>Pseudomonadati</taxon>
        <taxon>Pseudomonadota</taxon>
        <taxon>Alphaproteobacteria</taxon>
        <taxon>Hyphomicrobiales</taxon>
        <taxon>Nitrobacteraceae</taxon>
        <taxon>Rhodoplanes</taxon>
    </lineage>
</organism>
<proteinExistence type="predicted"/>
<comment type="caution">
    <text evidence="1">The sequence shown here is derived from an EMBL/GenBank/DDBJ whole genome shotgun (WGS) entry which is preliminary data.</text>
</comment>
<name>A0ABW5AIQ8_9BRAD</name>
<dbReference type="RefSeq" id="WP_378477256.1">
    <property type="nucleotide sequence ID" value="NZ_JBHUIW010000006.1"/>
</dbReference>
<dbReference type="EMBL" id="JBHUIW010000006">
    <property type="protein sequence ID" value="MFD2182075.1"/>
    <property type="molecule type" value="Genomic_DNA"/>
</dbReference>
<sequence>MYLLYLDDSGSAGNLADRHVILAGVALFERQPHWFSAKLDAIAQRIWPDSPATLEFRGGDMLSGRKHWRGVPKSDRTDALKEALGILGNSSLVHLFGAAVHRAAVSPDDPMERAFEQLCNRFDKFLGRLHRRANTQRGLIILDKSTCETSLQGLARDFRTIGHRWGQLYNLADVPLFVDSRATRMVQYADMVAYATRRYFEYGDGTFFDIIAPRFDSEGGVVHGLTHLKPTTELCNCFCCKQKRF</sequence>
<dbReference type="Pfam" id="PF12686">
    <property type="entry name" value="DUF3800"/>
    <property type="match status" value="1"/>
</dbReference>
<dbReference type="Proteomes" id="UP001597314">
    <property type="component" value="Unassembled WGS sequence"/>
</dbReference>
<evidence type="ECO:0000313" key="1">
    <source>
        <dbReference type="EMBL" id="MFD2182075.1"/>
    </source>
</evidence>
<accession>A0ABW5AIQ8</accession>